<evidence type="ECO:0000256" key="1">
    <source>
        <dbReference type="ARBA" id="ARBA00004308"/>
    </source>
</evidence>
<dbReference type="InterPro" id="IPR000519">
    <property type="entry name" value="P_trefoil_dom"/>
</dbReference>
<dbReference type="InterPro" id="IPR017957">
    <property type="entry name" value="P_trefoil_CS"/>
</dbReference>
<gene>
    <name evidence="12" type="ORF">JTE90_006453</name>
</gene>
<evidence type="ECO:0000256" key="5">
    <source>
        <dbReference type="ARBA" id="ARBA00023157"/>
    </source>
</evidence>
<dbReference type="SUPFAM" id="SSF51011">
    <property type="entry name" value="Glycosyl hydrolase domain"/>
    <property type="match status" value="1"/>
</dbReference>
<dbReference type="Pfam" id="PF21365">
    <property type="entry name" value="Glyco_hydro_31_3rd"/>
    <property type="match status" value="1"/>
</dbReference>
<dbReference type="AlphaFoldDB" id="A0AAV6UGE5"/>
<dbReference type="GO" id="GO:0004558">
    <property type="term" value="F:alpha-1,4-glucosidase activity"/>
    <property type="evidence" value="ECO:0007669"/>
    <property type="project" value="TreeGrafter"/>
</dbReference>
<dbReference type="PROSITE" id="PS00129">
    <property type="entry name" value="GLYCOSYL_HYDROL_F31_1"/>
    <property type="match status" value="1"/>
</dbReference>
<keyword evidence="7 9" id="KW-0326">Glycosidase</keyword>
<dbReference type="InterPro" id="IPR048395">
    <property type="entry name" value="Glyco_hydro_31_C"/>
</dbReference>
<protein>
    <recommendedName>
        <fullName evidence="11">P-type domain-containing protein</fullName>
    </recommendedName>
</protein>
<dbReference type="Proteomes" id="UP000827092">
    <property type="component" value="Unassembled WGS sequence"/>
</dbReference>
<dbReference type="CDD" id="cd00111">
    <property type="entry name" value="Trefoil"/>
    <property type="match status" value="1"/>
</dbReference>
<comment type="caution">
    <text evidence="12">The sequence shown here is derived from an EMBL/GenBank/DDBJ whole genome shotgun (WGS) entry which is preliminary data.</text>
</comment>
<dbReference type="GO" id="GO:0030246">
    <property type="term" value="F:carbohydrate binding"/>
    <property type="evidence" value="ECO:0007669"/>
    <property type="project" value="InterPro"/>
</dbReference>
<evidence type="ECO:0000256" key="6">
    <source>
        <dbReference type="ARBA" id="ARBA00023180"/>
    </source>
</evidence>
<dbReference type="PROSITE" id="PS51448">
    <property type="entry name" value="P_TREFOIL_2"/>
    <property type="match status" value="1"/>
</dbReference>
<dbReference type="Gene3D" id="4.10.110.10">
    <property type="entry name" value="Spasmolytic Protein, domain 1"/>
    <property type="match status" value="1"/>
</dbReference>
<dbReference type="CDD" id="cd14752">
    <property type="entry name" value="GH31_N"/>
    <property type="match status" value="1"/>
</dbReference>
<dbReference type="EMBL" id="JAFNEN010000425">
    <property type="protein sequence ID" value="KAG8183257.1"/>
    <property type="molecule type" value="Genomic_DNA"/>
</dbReference>
<keyword evidence="6" id="KW-0325">Glycoprotein</keyword>
<dbReference type="InterPro" id="IPR030458">
    <property type="entry name" value="Glyco_hydro_31_AS"/>
</dbReference>
<dbReference type="Gene3D" id="3.20.20.80">
    <property type="entry name" value="Glycosidases"/>
    <property type="match status" value="1"/>
</dbReference>
<evidence type="ECO:0000256" key="9">
    <source>
        <dbReference type="RuleBase" id="RU361185"/>
    </source>
</evidence>
<dbReference type="Gene3D" id="2.60.40.1180">
    <property type="entry name" value="Golgi alpha-mannosidase II"/>
    <property type="match status" value="2"/>
</dbReference>
<keyword evidence="4 10" id="KW-0472">Membrane</keyword>
<comment type="caution">
    <text evidence="8">Lacks conserved residue(s) required for the propagation of feature annotation.</text>
</comment>
<proteinExistence type="inferred from homology"/>
<keyword evidence="10" id="KW-1133">Transmembrane helix</keyword>
<keyword evidence="13" id="KW-1185">Reference proteome</keyword>
<organism evidence="12 13">
    <name type="scientific">Oedothorax gibbosus</name>
    <dbReference type="NCBI Taxonomy" id="931172"/>
    <lineage>
        <taxon>Eukaryota</taxon>
        <taxon>Metazoa</taxon>
        <taxon>Ecdysozoa</taxon>
        <taxon>Arthropoda</taxon>
        <taxon>Chelicerata</taxon>
        <taxon>Arachnida</taxon>
        <taxon>Araneae</taxon>
        <taxon>Araneomorphae</taxon>
        <taxon>Entelegynae</taxon>
        <taxon>Araneoidea</taxon>
        <taxon>Linyphiidae</taxon>
        <taxon>Erigoninae</taxon>
        <taxon>Oedothorax</taxon>
    </lineage>
</organism>
<dbReference type="PROSITE" id="PS00025">
    <property type="entry name" value="P_TREFOIL_1"/>
    <property type="match status" value="1"/>
</dbReference>
<dbReference type="Pfam" id="PF01055">
    <property type="entry name" value="Glyco_hydro_31_2nd"/>
    <property type="match status" value="1"/>
</dbReference>
<dbReference type="InterPro" id="IPR044913">
    <property type="entry name" value="P_trefoil_dom_sf"/>
</dbReference>
<reference evidence="12 13" key="1">
    <citation type="journal article" date="2022" name="Nat. Ecol. Evol.">
        <title>A masculinizing supergene underlies an exaggerated male reproductive morph in a spider.</title>
        <authorList>
            <person name="Hendrickx F."/>
            <person name="De Corte Z."/>
            <person name="Sonet G."/>
            <person name="Van Belleghem S.M."/>
            <person name="Kostlbacher S."/>
            <person name="Vangestel C."/>
        </authorList>
    </citation>
    <scope>NUCLEOTIDE SEQUENCE [LARGE SCALE GENOMIC DNA]</scope>
    <source>
        <strain evidence="12">W744_W776</strain>
    </source>
</reference>
<evidence type="ECO:0000256" key="8">
    <source>
        <dbReference type="PROSITE-ProRule" id="PRU00779"/>
    </source>
</evidence>
<dbReference type="Pfam" id="PF00088">
    <property type="entry name" value="Trefoil"/>
    <property type="match status" value="1"/>
</dbReference>
<dbReference type="SUPFAM" id="SSF51445">
    <property type="entry name" value="(Trans)glycosidases"/>
    <property type="match status" value="1"/>
</dbReference>
<name>A0AAV6UGE5_9ARAC</name>
<dbReference type="Gene3D" id="2.60.40.1760">
    <property type="entry name" value="glycosyl hydrolase (family 31)"/>
    <property type="match status" value="1"/>
</dbReference>
<dbReference type="PANTHER" id="PTHR22762">
    <property type="entry name" value="ALPHA-GLUCOSIDASE"/>
    <property type="match status" value="1"/>
</dbReference>
<evidence type="ECO:0000256" key="2">
    <source>
        <dbReference type="ARBA" id="ARBA00007806"/>
    </source>
</evidence>
<evidence type="ECO:0000259" key="11">
    <source>
        <dbReference type="PROSITE" id="PS51448"/>
    </source>
</evidence>
<evidence type="ECO:0000313" key="13">
    <source>
        <dbReference type="Proteomes" id="UP000827092"/>
    </source>
</evidence>
<dbReference type="InterPro" id="IPR000322">
    <property type="entry name" value="Glyco_hydro_31_TIM"/>
</dbReference>
<dbReference type="SMART" id="SM00018">
    <property type="entry name" value="PD"/>
    <property type="match status" value="1"/>
</dbReference>
<dbReference type="GO" id="GO:0005975">
    <property type="term" value="P:carbohydrate metabolic process"/>
    <property type="evidence" value="ECO:0007669"/>
    <property type="project" value="InterPro"/>
</dbReference>
<keyword evidence="10" id="KW-0812">Transmembrane</keyword>
<dbReference type="InterPro" id="IPR013780">
    <property type="entry name" value="Glyco_hydro_b"/>
</dbReference>
<keyword evidence="3 9" id="KW-0378">Hydrolase</keyword>
<comment type="subcellular location">
    <subcellularLocation>
        <location evidence="1">Endomembrane system</location>
    </subcellularLocation>
</comment>
<feature type="transmembrane region" description="Helical" evidence="10">
    <location>
        <begin position="21"/>
        <end position="43"/>
    </location>
</feature>
<sequence>MEGFNYASMTEEKRRSNCKRNTLYALAVIVVGSAVGTIIFFAIHGTSFKKPDKPDESCSIEVPDNEKFDCHPDRPVSEKECLKRGCCYKPASDLTVKEDDLINSRFLGVPSCYYSSKYVGYEITSITLTADGIVAHLNRATPSGFPKDIQNVNLEVTLIDDASLRIKITDANATRFEPDIPLEYSIKKKSKKLYDVDLQPDGWLNITRKTTGAIVFKTQLSRLVFSDQFLQLSTYTSSQNLYGLSEQKEGLRKSFNWARYTIFNQGDLPVPNRNLYGTHPFYLVVEPGGDANGVFLLNSNAMDVVLQPAPAVSLRPIGGIFDLFIMLGPTPEDVVRQYTGIVGRPAMIPYWSLGFQLCKYGYFSLNATDEVLQRNLDAGVPIDVQWNDIDFMDHYLDFTYDPVTFAGFPEWINGLHEKGMHYVAMVSPGVSNTEPPGTYPPYDEAAAKDLFVKDAYGKPIESKVWNTNFSVYPDFSNPETPIYWAKQIEKYHSDLDFDGIWLDMNEPLNFNNGTVNGCPTSEIEDPQYLPGRPYPLRTLTICMTAKHNATIHYNEHNLVGYREAHATYDALASVRKKRPFIISRASFAGQGVHSGHWSGDLTSDWEDMRYTIPFMLAFNMYGMPMVGSDICGFRLNTTMELCTRWQALGAFYPFSRNHNDFDTIEQDPAALGSTVLEATLQNLKSRYYLLPYFYTLFRNSHINGDTTVRPLFFEFPSDENTYGIDEEFLWGPALLVMPALYPNAKEIKPYIPKGIWYDFYTGEKFASKGENRTLSITPTGLHLSVRGGYILPLQIPGNNTVESRQNDFDLLVALDENQKASGELFWDDGDSLDVFENTTYNDIVFKANENGVNVTATKRGYNHSMDLNEIKLFGLIKSTANVTINGEPVPFDEKEKYITINAEGYSLNTDLNVVWY</sequence>
<dbReference type="GO" id="GO:0012505">
    <property type="term" value="C:endomembrane system"/>
    <property type="evidence" value="ECO:0007669"/>
    <property type="project" value="UniProtKB-SubCell"/>
</dbReference>
<keyword evidence="5" id="KW-1015">Disulfide bond</keyword>
<dbReference type="PANTHER" id="PTHR22762:SF131">
    <property type="entry name" value="GLYCOSIDE HYDROLASE FAMILY 31 N-TERMINAL DOMAIN-CONTAINING PROTEIN"/>
    <property type="match status" value="1"/>
</dbReference>
<evidence type="ECO:0000256" key="4">
    <source>
        <dbReference type="ARBA" id="ARBA00023136"/>
    </source>
</evidence>
<evidence type="ECO:0000313" key="12">
    <source>
        <dbReference type="EMBL" id="KAG8183257.1"/>
    </source>
</evidence>
<dbReference type="FunFam" id="2.60.40.1180:FF:000001">
    <property type="entry name" value="Maltase-glucoamylase, intestinal"/>
    <property type="match status" value="1"/>
</dbReference>
<dbReference type="SUPFAM" id="SSF57492">
    <property type="entry name" value="Trefoil"/>
    <property type="match status" value="1"/>
</dbReference>
<evidence type="ECO:0000256" key="7">
    <source>
        <dbReference type="ARBA" id="ARBA00023295"/>
    </source>
</evidence>
<accession>A0AAV6UGE5</accession>
<dbReference type="InterPro" id="IPR017853">
    <property type="entry name" value="GH"/>
</dbReference>
<dbReference type="InterPro" id="IPR011013">
    <property type="entry name" value="Gal_mutarotase_sf_dom"/>
</dbReference>
<evidence type="ECO:0000256" key="10">
    <source>
        <dbReference type="SAM" id="Phobius"/>
    </source>
</evidence>
<comment type="similarity">
    <text evidence="2 9">Belongs to the glycosyl hydrolase 31 family.</text>
</comment>
<dbReference type="SUPFAM" id="SSF74650">
    <property type="entry name" value="Galactose mutarotase-like"/>
    <property type="match status" value="1"/>
</dbReference>
<feature type="domain" description="P-type" evidence="11">
    <location>
        <begin position="56"/>
        <end position="116"/>
    </location>
</feature>
<dbReference type="CDD" id="cd06602">
    <property type="entry name" value="GH31_MGAM_SI_GAA"/>
    <property type="match status" value="1"/>
</dbReference>
<evidence type="ECO:0000256" key="3">
    <source>
        <dbReference type="ARBA" id="ARBA00022801"/>
    </source>
</evidence>